<dbReference type="HAMAP" id="MF_00575">
    <property type="entry name" value="LpxH"/>
    <property type="match status" value="1"/>
</dbReference>
<feature type="binding site" evidence="10">
    <location>
        <position position="106"/>
    </location>
    <ligand>
        <name>Mn(2+)</name>
        <dbReference type="ChEBI" id="CHEBI:29035"/>
        <label>2</label>
    </ligand>
</feature>
<dbReference type="InterPro" id="IPR004843">
    <property type="entry name" value="Calcineurin-like_PHP"/>
</dbReference>
<dbReference type="Pfam" id="PF00149">
    <property type="entry name" value="Metallophos"/>
    <property type="match status" value="1"/>
</dbReference>
<feature type="binding site" evidence="10">
    <location>
        <position position="187"/>
    </location>
    <ligand>
        <name>substrate</name>
    </ligand>
</feature>
<dbReference type="GO" id="GO:0009245">
    <property type="term" value="P:lipid A biosynthetic process"/>
    <property type="evidence" value="ECO:0007669"/>
    <property type="project" value="UniProtKB-UniRule"/>
</dbReference>
<proteinExistence type="inferred from homology"/>
<evidence type="ECO:0000256" key="10">
    <source>
        <dbReference type="HAMAP-Rule" id="MF_00575"/>
    </source>
</evidence>
<keyword evidence="7 10" id="KW-0443">Lipid metabolism</keyword>
<sequence>MPSPVTASLNSASWPELIAPAHWRCVEVISDLHLQAGEAATFEVWRHYLRNSNADALLILGDLFEVWVGDDVAKPLPGQPPGFEAQCQELLAEASQHMAVFFMHGNRDFLLGESFAAACSMTLLSDPTVLVFDEQRWLLSHGDALCLDDTDYQQFRSQVRTPAWREQFLAKPLAERLAIARSLREQSESRKNSGVSYADVDTAAALQWLQAAQASTLIHGHTHKPADHCLNPTADTPKHRLVLSDWDAGATPPRLEVLRLGLGATPLRWTPGSQTPPI</sequence>
<feature type="binding site" evidence="10">
    <location>
        <position position="221"/>
    </location>
    <ligand>
        <name>substrate</name>
    </ligand>
</feature>
<dbReference type="SUPFAM" id="SSF56300">
    <property type="entry name" value="Metallo-dependent phosphatases"/>
    <property type="match status" value="1"/>
</dbReference>
<keyword evidence="2 10" id="KW-0444">Lipid biosynthesis</keyword>
<dbReference type="Proteomes" id="UP000190750">
    <property type="component" value="Unassembled WGS sequence"/>
</dbReference>
<keyword evidence="6 10" id="KW-0378">Hydrolase</keyword>
<evidence type="ECO:0000313" key="13">
    <source>
        <dbReference type="Proteomes" id="UP000190750"/>
    </source>
</evidence>
<dbReference type="GO" id="GO:0019897">
    <property type="term" value="C:extrinsic component of plasma membrane"/>
    <property type="evidence" value="ECO:0007669"/>
    <property type="project" value="UniProtKB-UniRule"/>
</dbReference>
<evidence type="ECO:0000256" key="2">
    <source>
        <dbReference type="ARBA" id="ARBA00022516"/>
    </source>
</evidence>
<dbReference type="EMBL" id="MTJN01000002">
    <property type="protein sequence ID" value="OOV09257.1"/>
    <property type="molecule type" value="Genomic_DNA"/>
</dbReference>
<keyword evidence="5 10" id="KW-0479">Metal-binding</keyword>
<accession>A0A1T1AYY3</accession>
<evidence type="ECO:0000259" key="11">
    <source>
        <dbReference type="Pfam" id="PF00149"/>
    </source>
</evidence>
<evidence type="ECO:0000256" key="4">
    <source>
        <dbReference type="ARBA" id="ARBA00022556"/>
    </source>
</evidence>
<comment type="similarity">
    <text evidence="10">Belongs to the LpxH family.</text>
</comment>
<feature type="binding site" evidence="10">
    <location>
        <position position="31"/>
    </location>
    <ligand>
        <name>Mn(2+)</name>
        <dbReference type="ChEBI" id="CHEBI:29035"/>
        <label>1</label>
    </ligand>
</feature>
<dbReference type="InterPro" id="IPR043461">
    <property type="entry name" value="LpxH-like"/>
</dbReference>
<dbReference type="InterPro" id="IPR010138">
    <property type="entry name" value="UDP-diacylglucosamine_Hdrlase"/>
</dbReference>
<dbReference type="InterPro" id="IPR029052">
    <property type="entry name" value="Metallo-depent_PP-like"/>
</dbReference>
<keyword evidence="9 10" id="KW-0464">Manganese</keyword>
<keyword evidence="1 10" id="KW-1003">Cell membrane</keyword>
<name>A0A1T1AYY3_RHOFE</name>
<feature type="domain" description="Calcineurin-like phosphoesterase" evidence="11">
    <location>
        <begin position="28"/>
        <end position="225"/>
    </location>
</feature>
<dbReference type="UniPathway" id="UPA00359">
    <property type="reaction ID" value="UER00480"/>
</dbReference>
<dbReference type="GO" id="GO:0030145">
    <property type="term" value="F:manganese ion binding"/>
    <property type="evidence" value="ECO:0007669"/>
    <property type="project" value="UniProtKB-UniRule"/>
</dbReference>
<dbReference type="PANTHER" id="PTHR34990:SF1">
    <property type="entry name" value="UDP-2,3-DIACYLGLUCOSAMINE HYDROLASE"/>
    <property type="match status" value="1"/>
</dbReference>
<evidence type="ECO:0000256" key="5">
    <source>
        <dbReference type="ARBA" id="ARBA00022723"/>
    </source>
</evidence>
<dbReference type="NCBIfam" id="NF003743">
    <property type="entry name" value="PRK05340.1"/>
    <property type="match status" value="1"/>
</dbReference>
<comment type="catalytic activity">
    <reaction evidence="10">
        <text>UDP-2-N,3-O-bis[(3R)-3-hydroxytetradecanoyl]-alpha-D-glucosamine + H2O = 2-N,3-O-bis[(3R)-3-hydroxytetradecanoyl]-alpha-D-glucosaminyl 1-phosphate + UMP + 2 H(+)</text>
        <dbReference type="Rhea" id="RHEA:25213"/>
        <dbReference type="ChEBI" id="CHEBI:15377"/>
        <dbReference type="ChEBI" id="CHEBI:15378"/>
        <dbReference type="ChEBI" id="CHEBI:57865"/>
        <dbReference type="ChEBI" id="CHEBI:57957"/>
        <dbReference type="ChEBI" id="CHEBI:78847"/>
        <dbReference type="EC" id="3.6.1.54"/>
    </reaction>
</comment>
<organism evidence="12 13">
    <name type="scientific">Rhodoferax fermentans</name>
    <dbReference type="NCBI Taxonomy" id="28066"/>
    <lineage>
        <taxon>Bacteria</taxon>
        <taxon>Pseudomonadati</taxon>
        <taxon>Pseudomonadota</taxon>
        <taxon>Betaproteobacteria</taxon>
        <taxon>Burkholderiales</taxon>
        <taxon>Comamonadaceae</taxon>
        <taxon>Rhodoferax</taxon>
    </lineage>
</organism>
<feature type="binding site" evidence="10">
    <location>
        <begin position="106"/>
        <end position="107"/>
    </location>
    <ligand>
        <name>substrate</name>
    </ligand>
</feature>
<comment type="caution">
    <text evidence="12">The sequence shown here is derived from an EMBL/GenBank/DDBJ whole genome shotgun (WGS) entry which is preliminary data.</text>
</comment>
<feature type="binding site" evidence="10">
    <location>
        <position position="223"/>
    </location>
    <ligand>
        <name>Mn(2+)</name>
        <dbReference type="ChEBI" id="CHEBI:29035"/>
        <label>1</label>
    </ligand>
</feature>
<reference evidence="12 13" key="1">
    <citation type="submission" date="2017-01" db="EMBL/GenBank/DDBJ databases">
        <title>Genome sequencing of Rhodoferax fermentans JCM 7819.</title>
        <authorList>
            <person name="Kim Y.J."/>
            <person name="Farh M.E.-A."/>
            <person name="Yang D.-C."/>
        </authorList>
    </citation>
    <scope>NUCLEOTIDE SEQUENCE [LARGE SCALE GENOMIC DNA]</scope>
    <source>
        <strain evidence="12 13">JCM 7819</strain>
    </source>
</reference>
<comment type="subcellular location">
    <subcellularLocation>
        <location evidence="10">Cell inner membrane</location>
        <topology evidence="10">Peripheral membrane protein</topology>
        <orientation evidence="10">Cytoplasmic side</orientation>
    </subcellularLocation>
</comment>
<dbReference type="RefSeq" id="WP_078367033.1">
    <property type="nucleotide sequence ID" value="NZ_MTJN01000002.1"/>
</dbReference>
<dbReference type="GO" id="GO:0005737">
    <property type="term" value="C:cytoplasm"/>
    <property type="evidence" value="ECO:0007669"/>
    <property type="project" value="InterPro"/>
</dbReference>
<evidence type="ECO:0000256" key="8">
    <source>
        <dbReference type="ARBA" id="ARBA00023136"/>
    </source>
</evidence>
<dbReference type="NCBIfam" id="TIGR01854">
    <property type="entry name" value="lipid_A_lpxH"/>
    <property type="match status" value="1"/>
</dbReference>
<feature type="binding site" evidence="10">
    <location>
        <position position="62"/>
    </location>
    <ligand>
        <name>Mn(2+)</name>
        <dbReference type="ChEBI" id="CHEBI:29035"/>
        <label>2</label>
    </ligand>
</feature>
<feature type="binding site" evidence="10">
    <location>
        <position position="62"/>
    </location>
    <ligand>
        <name>Mn(2+)</name>
        <dbReference type="ChEBI" id="CHEBI:29035"/>
        <label>1</label>
    </ligand>
</feature>
<evidence type="ECO:0000256" key="6">
    <source>
        <dbReference type="ARBA" id="ARBA00022801"/>
    </source>
</evidence>
<evidence type="ECO:0000313" key="12">
    <source>
        <dbReference type="EMBL" id="OOV09257.1"/>
    </source>
</evidence>
<dbReference type="EC" id="3.6.1.54" evidence="10"/>
<dbReference type="Gene3D" id="3.60.21.10">
    <property type="match status" value="1"/>
</dbReference>
<dbReference type="GO" id="GO:0008758">
    <property type="term" value="F:UDP-2,3-diacylglucosamine hydrolase activity"/>
    <property type="evidence" value="ECO:0007669"/>
    <property type="project" value="UniProtKB-UniRule"/>
</dbReference>
<dbReference type="OrthoDB" id="9783283at2"/>
<keyword evidence="4 10" id="KW-0441">Lipid A biosynthesis</keyword>
<keyword evidence="3 10" id="KW-0997">Cell inner membrane</keyword>
<dbReference type="PANTHER" id="PTHR34990">
    <property type="entry name" value="UDP-2,3-DIACYLGLUCOSAMINE HYDROLASE-RELATED"/>
    <property type="match status" value="1"/>
</dbReference>
<keyword evidence="8 10" id="KW-0472">Membrane</keyword>
<feature type="binding site" evidence="10">
    <location>
        <position position="221"/>
    </location>
    <ligand>
        <name>Mn(2+)</name>
        <dbReference type="ChEBI" id="CHEBI:29035"/>
        <label>2</label>
    </ligand>
</feature>
<dbReference type="CDD" id="cd07398">
    <property type="entry name" value="MPP_YbbF-LpxH"/>
    <property type="match status" value="1"/>
</dbReference>
<gene>
    <name evidence="10" type="primary">lpxH</name>
    <name evidence="12" type="ORF">RF819_17765</name>
</gene>
<evidence type="ECO:0000256" key="3">
    <source>
        <dbReference type="ARBA" id="ARBA00022519"/>
    </source>
</evidence>
<comment type="caution">
    <text evidence="10">Lacks conserved residue(s) required for the propagation of feature annotation.</text>
</comment>
<keyword evidence="13" id="KW-1185">Reference proteome</keyword>
<dbReference type="AlphaFoldDB" id="A0A1T1AYY3"/>
<comment type="pathway">
    <text evidence="10">Glycolipid biosynthesis; lipid IV(A) biosynthesis; lipid IV(A) from (3R)-3-hydroxytetradecanoyl-[acyl-carrier-protein] and UDP-N-acetyl-alpha-D-glucosamine: step 4/6.</text>
</comment>
<comment type="cofactor">
    <cofactor evidence="10">
        <name>Mn(2+)</name>
        <dbReference type="ChEBI" id="CHEBI:29035"/>
    </cofactor>
    <text evidence="10">Binds 2 Mn(2+) ions per subunit in a binuclear metal center.</text>
</comment>
<feature type="binding site" evidence="10">
    <location>
        <position position="141"/>
    </location>
    <ligand>
        <name>Mn(2+)</name>
        <dbReference type="ChEBI" id="CHEBI:29035"/>
        <label>2</label>
    </ligand>
</feature>
<feature type="binding site" evidence="10">
    <location>
        <position position="149"/>
    </location>
    <ligand>
        <name>substrate</name>
    </ligand>
</feature>
<evidence type="ECO:0000256" key="7">
    <source>
        <dbReference type="ARBA" id="ARBA00023098"/>
    </source>
</evidence>
<comment type="function">
    <text evidence="10">Hydrolyzes the pyrophosphate bond of UDP-2,3-diacylglucosamine to yield 2,3-diacylglucosamine 1-phosphate (lipid X) and UMP by catalyzing the attack of water at the alpha-P atom. Involved in the biosynthesis of lipid A, a phosphorylated glycolipid that anchors the lipopolysaccharide to the outer membrane of the cell.</text>
</comment>
<feature type="binding site" evidence="10">
    <location>
        <position position="33"/>
    </location>
    <ligand>
        <name>Mn(2+)</name>
        <dbReference type="ChEBI" id="CHEBI:29035"/>
        <label>1</label>
    </ligand>
</feature>
<dbReference type="STRING" id="28066.RF819_17765"/>
<evidence type="ECO:0000256" key="9">
    <source>
        <dbReference type="ARBA" id="ARBA00023211"/>
    </source>
</evidence>
<protein>
    <recommendedName>
        <fullName evidence="10">UDP-2,3-diacylglucosamine hydrolase</fullName>
        <ecNumber evidence="10">3.6.1.54</ecNumber>
    </recommendedName>
    <alternativeName>
        <fullName evidence="10">UDP-2,3-diacylglucosamine diphosphatase</fullName>
    </alternativeName>
</protein>
<evidence type="ECO:0000256" key="1">
    <source>
        <dbReference type="ARBA" id="ARBA00022475"/>
    </source>
</evidence>